<dbReference type="AlphaFoldDB" id="A0A0M9VJH2"/>
<reference evidence="2 3" key="1">
    <citation type="submission" date="2015-08" db="EMBL/GenBank/DDBJ databases">
        <title>Whole genome sequence of Flavobacterium akiainvivens IK-1T, from decaying Wikstroemia oahuensis, an endemic Hawaiian shrub.</title>
        <authorList>
            <person name="Wan X."/>
            <person name="Hou S."/>
            <person name="Saito J."/>
            <person name="Donachie S."/>
        </authorList>
    </citation>
    <scope>NUCLEOTIDE SEQUENCE [LARGE SCALE GENOMIC DNA]</scope>
    <source>
        <strain evidence="2 3">IK-1</strain>
    </source>
</reference>
<evidence type="ECO:0000256" key="1">
    <source>
        <dbReference type="SAM" id="SignalP"/>
    </source>
</evidence>
<dbReference type="Proteomes" id="UP000037755">
    <property type="component" value="Unassembled WGS sequence"/>
</dbReference>
<feature type="chain" id="PRO_5005839163" description="Lipoprotein" evidence="1">
    <location>
        <begin position="24"/>
        <end position="181"/>
    </location>
</feature>
<name>A0A0M9VJH2_9FLAO</name>
<dbReference type="OrthoDB" id="1354370at2"/>
<accession>A0A0M9VJH2</accession>
<evidence type="ECO:0000313" key="2">
    <source>
        <dbReference type="EMBL" id="KOS07746.1"/>
    </source>
</evidence>
<keyword evidence="1" id="KW-0732">Signal</keyword>
<evidence type="ECO:0000313" key="3">
    <source>
        <dbReference type="Proteomes" id="UP000037755"/>
    </source>
</evidence>
<gene>
    <name evidence="2" type="ORF">AM493_18095</name>
</gene>
<keyword evidence="3" id="KW-1185">Reference proteome</keyword>
<protein>
    <recommendedName>
        <fullName evidence="4">Lipoprotein</fullName>
    </recommendedName>
</protein>
<sequence length="181" mass="19762">MKKNLRKFLMFAMLPLFLVSCSADEDLTVAEPQNNHSVLRQSYWDGIIGVNHGNGNYEITANPQLLMSDLQEHLRLQGDVVTLQTIAIEYKKATNDNTDGYMLIASDNLGTSVGLVLALGANNTFKLDYGFSNGEDPYAISCRGCATGCNLQQLNMPGGGKFPYCASNGCGDFCQTRQDAF</sequence>
<dbReference type="EMBL" id="LIYD01000005">
    <property type="protein sequence ID" value="KOS07746.1"/>
    <property type="molecule type" value="Genomic_DNA"/>
</dbReference>
<feature type="signal peptide" evidence="1">
    <location>
        <begin position="1"/>
        <end position="23"/>
    </location>
</feature>
<dbReference type="STRING" id="1202724.AM493_18095"/>
<organism evidence="2 3">
    <name type="scientific">Flavobacterium akiainvivens</name>
    <dbReference type="NCBI Taxonomy" id="1202724"/>
    <lineage>
        <taxon>Bacteria</taxon>
        <taxon>Pseudomonadati</taxon>
        <taxon>Bacteroidota</taxon>
        <taxon>Flavobacteriia</taxon>
        <taxon>Flavobacteriales</taxon>
        <taxon>Flavobacteriaceae</taxon>
        <taxon>Flavobacterium</taxon>
    </lineage>
</organism>
<dbReference type="PROSITE" id="PS51257">
    <property type="entry name" value="PROKAR_LIPOPROTEIN"/>
    <property type="match status" value="1"/>
</dbReference>
<dbReference type="PATRIC" id="fig|1202724.3.peg.3757"/>
<evidence type="ECO:0008006" key="4">
    <source>
        <dbReference type="Google" id="ProtNLM"/>
    </source>
</evidence>
<proteinExistence type="predicted"/>
<dbReference type="RefSeq" id="WP_054409461.1">
    <property type="nucleotide sequence ID" value="NZ_FOYA01000002.1"/>
</dbReference>
<comment type="caution">
    <text evidence="2">The sequence shown here is derived from an EMBL/GenBank/DDBJ whole genome shotgun (WGS) entry which is preliminary data.</text>
</comment>